<comment type="caution">
    <text evidence="7">The sequence shown here is derived from an EMBL/GenBank/DDBJ whole genome shotgun (WGS) entry which is preliminary data.</text>
</comment>
<dbReference type="PROSITE" id="PS50110">
    <property type="entry name" value="RESPONSE_REGULATORY"/>
    <property type="match status" value="1"/>
</dbReference>
<dbReference type="PROSITE" id="PS50043">
    <property type="entry name" value="HTH_LUXR_2"/>
    <property type="match status" value="1"/>
</dbReference>
<dbReference type="SUPFAM" id="SSF46894">
    <property type="entry name" value="C-terminal effector domain of the bipartite response regulators"/>
    <property type="match status" value="1"/>
</dbReference>
<dbReference type="Proteomes" id="UP000011666">
    <property type="component" value="Unassembled WGS sequence"/>
</dbReference>
<dbReference type="InterPro" id="IPR001789">
    <property type="entry name" value="Sig_transdc_resp-reg_receiver"/>
</dbReference>
<feature type="domain" description="HTH luxR-type" evidence="5">
    <location>
        <begin position="138"/>
        <end position="208"/>
    </location>
</feature>
<proteinExistence type="predicted"/>
<dbReference type="CDD" id="cd06170">
    <property type="entry name" value="LuxR_C_like"/>
    <property type="match status" value="1"/>
</dbReference>
<evidence type="ECO:0000256" key="2">
    <source>
        <dbReference type="ARBA" id="ARBA00023125"/>
    </source>
</evidence>
<dbReference type="SMART" id="SM00448">
    <property type="entry name" value="REC"/>
    <property type="match status" value="1"/>
</dbReference>
<feature type="domain" description="Response regulatory" evidence="6">
    <location>
        <begin position="2"/>
        <end position="120"/>
    </location>
</feature>
<dbReference type="InterPro" id="IPR039420">
    <property type="entry name" value="WalR-like"/>
</dbReference>
<dbReference type="RefSeq" id="WP_007622866.1">
    <property type="nucleotide sequence ID" value="NZ_BANX01000026.1"/>
</dbReference>
<dbReference type="GO" id="GO:0006355">
    <property type="term" value="P:regulation of DNA-templated transcription"/>
    <property type="evidence" value="ECO:0007669"/>
    <property type="project" value="InterPro"/>
</dbReference>
<evidence type="ECO:0000256" key="1">
    <source>
        <dbReference type="ARBA" id="ARBA00023015"/>
    </source>
</evidence>
<dbReference type="SMART" id="SM00421">
    <property type="entry name" value="HTH_LUXR"/>
    <property type="match status" value="1"/>
</dbReference>
<dbReference type="PANTHER" id="PTHR43214">
    <property type="entry name" value="TWO-COMPONENT RESPONSE REGULATOR"/>
    <property type="match status" value="1"/>
</dbReference>
<gene>
    <name evidence="7" type="ORF">GS4_26_00680</name>
</gene>
<evidence type="ECO:0000256" key="4">
    <source>
        <dbReference type="PROSITE-ProRule" id="PRU00169"/>
    </source>
</evidence>
<dbReference type="AlphaFoldDB" id="M0QLS3"/>
<dbReference type="STRING" id="1223545.GS4_26_00680"/>
<keyword evidence="4" id="KW-0597">Phosphoprotein</keyword>
<evidence type="ECO:0000259" key="6">
    <source>
        <dbReference type="PROSITE" id="PS50110"/>
    </source>
</evidence>
<dbReference type="SUPFAM" id="SSF52172">
    <property type="entry name" value="CheY-like"/>
    <property type="match status" value="1"/>
</dbReference>
<name>M0QLS3_9ACTN</name>
<dbReference type="PANTHER" id="PTHR43214:SF24">
    <property type="entry name" value="TRANSCRIPTIONAL REGULATORY PROTEIN NARL-RELATED"/>
    <property type="match status" value="1"/>
</dbReference>
<dbReference type="eggNOG" id="COG2197">
    <property type="taxonomic scope" value="Bacteria"/>
</dbReference>
<dbReference type="PRINTS" id="PR00038">
    <property type="entry name" value="HTHLUXR"/>
</dbReference>
<dbReference type="InterPro" id="IPR036388">
    <property type="entry name" value="WH-like_DNA-bd_sf"/>
</dbReference>
<keyword evidence="8" id="KW-1185">Reference proteome</keyword>
<dbReference type="OrthoDB" id="9808843at2"/>
<sequence length="208" mass="22572">MRIVVAEDSILLAEGLTRILEKAGHEVVATVTDADTLRRSVGDDVDLVVTDVRMPPGHGDDGLRAALEIRTVRRELPVLVLSQYVASAYARELLDSGGAVGYLLKERVGRVADFLRAIATVAEGGVIVDPEVISTMLRTSVLDRLTPREREVLTAMSEGLSNTQIAVRLTVSDAAVAKHVANIFTKLDLPPEEGNRRVRAILTYLAEH</sequence>
<organism evidence="7 8">
    <name type="scientific">Gordonia soli NBRC 108243</name>
    <dbReference type="NCBI Taxonomy" id="1223545"/>
    <lineage>
        <taxon>Bacteria</taxon>
        <taxon>Bacillati</taxon>
        <taxon>Actinomycetota</taxon>
        <taxon>Actinomycetes</taxon>
        <taxon>Mycobacteriales</taxon>
        <taxon>Gordoniaceae</taxon>
        <taxon>Gordonia</taxon>
    </lineage>
</organism>
<evidence type="ECO:0000256" key="3">
    <source>
        <dbReference type="ARBA" id="ARBA00023163"/>
    </source>
</evidence>
<dbReference type="InterPro" id="IPR016032">
    <property type="entry name" value="Sig_transdc_resp-reg_C-effctor"/>
</dbReference>
<evidence type="ECO:0000259" key="5">
    <source>
        <dbReference type="PROSITE" id="PS50043"/>
    </source>
</evidence>
<dbReference type="Pfam" id="PF00196">
    <property type="entry name" value="GerE"/>
    <property type="match status" value="1"/>
</dbReference>
<evidence type="ECO:0000313" key="7">
    <source>
        <dbReference type="EMBL" id="GAC69620.1"/>
    </source>
</evidence>
<keyword evidence="3" id="KW-0804">Transcription</keyword>
<accession>M0QLS3</accession>
<dbReference type="Gene3D" id="1.10.10.10">
    <property type="entry name" value="Winged helix-like DNA-binding domain superfamily/Winged helix DNA-binding domain"/>
    <property type="match status" value="1"/>
</dbReference>
<feature type="modified residue" description="4-aspartylphosphate" evidence="4">
    <location>
        <position position="51"/>
    </location>
</feature>
<evidence type="ECO:0000313" key="8">
    <source>
        <dbReference type="Proteomes" id="UP000011666"/>
    </source>
</evidence>
<dbReference type="Pfam" id="PF00072">
    <property type="entry name" value="Response_reg"/>
    <property type="match status" value="1"/>
</dbReference>
<dbReference type="InterPro" id="IPR000792">
    <property type="entry name" value="Tscrpt_reg_LuxR_C"/>
</dbReference>
<dbReference type="EMBL" id="BANX01000026">
    <property type="protein sequence ID" value="GAC69620.1"/>
    <property type="molecule type" value="Genomic_DNA"/>
</dbReference>
<reference evidence="7 8" key="1">
    <citation type="submission" date="2013-01" db="EMBL/GenBank/DDBJ databases">
        <title>Whole genome shotgun sequence of Gordonia soli NBRC 108243.</title>
        <authorList>
            <person name="Isaki-Nakamura S."/>
            <person name="Hosoyama A."/>
            <person name="Tsuchikane K."/>
            <person name="Ando Y."/>
            <person name="Baba S."/>
            <person name="Ohji S."/>
            <person name="Hamada M."/>
            <person name="Tamura T."/>
            <person name="Yamazoe A."/>
            <person name="Yamazaki S."/>
            <person name="Fujita N."/>
        </authorList>
    </citation>
    <scope>NUCLEOTIDE SEQUENCE [LARGE SCALE GENOMIC DNA]</scope>
    <source>
        <strain evidence="7 8">NBRC 108243</strain>
    </source>
</reference>
<dbReference type="Gene3D" id="3.40.50.2300">
    <property type="match status" value="1"/>
</dbReference>
<protein>
    <submittedName>
        <fullName evidence="7">Putative two-component response regulator</fullName>
    </submittedName>
</protein>
<dbReference type="InterPro" id="IPR011006">
    <property type="entry name" value="CheY-like_superfamily"/>
</dbReference>
<dbReference type="GO" id="GO:0000160">
    <property type="term" value="P:phosphorelay signal transduction system"/>
    <property type="evidence" value="ECO:0007669"/>
    <property type="project" value="InterPro"/>
</dbReference>
<dbReference type="GO" id="GO:0003677">
    <property type="term" value="F:DNA binding"/>
    <property type="evidence" value="ECO:0007669"/>
    <property type="project" value="UniProtKB-KW"/>
</dbReference>
<keyword evidence="1" id="KW-0805">Transcription regulation</keyword>
<keyword evidence="2" id="KW-0238">DNA-binding</keyword>